<proteinExistence type="predicted"/>
<feature type="compositionally biased region" description="Basic residues" evidence="1">
    <location>
        <begin position="326"/>
        <end position="336"/>
    </location>
</feature>
<gene>
    <name evidence="2" type="ordered locus">BURPS1710b_A1291</name>
</gene>
<dbReference type="AlphaFoldDB" id="Q3JJ06"/>
<sequence length="687" mass="78018">MRIGMQSDIAESLFMQWFEFLRVSPRRRRRFRGLPQRSGPGGMADVATLAAPEGRNAWRARAGGVPSSRCGSSRRRATRGRQTRSRVPSTCRARRGQPGEAATQCDRRAPGARRWHDRRLAAARRRRGTRRRIGSGCDAPRRLPPPVCLDARSSGGRPHGRAHRVPLAPGMRLYRLRRRMRHPLVRLLRLLRSLRRFVLAPPPQCRSEQLAEARVECGHQPIDVFRARLRTHEHHVVERRDQHAAVQQIQVHDVLELAVELQAGDRAVARRRRRELELGARADPRHAPWQPASRDRLFEPGREPCGEVEHVRVRGIGHHVGERRADRAHRQHVRGQRRADARMAGRRARLRVLRALGARRAEAVHRARHAAADRLADDEQIRLEPVRERIAAGAAADRMGFVDREQRAVAARERARFAPEAGVGQHHADVRQRRLGEHACDLAVLQRGFERGEIVEFDDARVCRQIVRLAEQAVALHRPAVCEIDEHVVDGAVIAAVEHDDVLAARGRARPAQHEAVRVARAQRELPVRQPEAARELRRDPRGVLARQHRRVAARRLLGERACDGLGRVAEHRARVAQAEVGVAMAVDVGEMRAARVIDIERERRRPVAHPVQRHAEQQMLRGFGRARARFRHRPFERVALACEKRAGARQVDSVANLQDGLLVRMKRDRGTSAKASHIRSDWSIRP</sequence>
<dbReference type="KEGG" id="bpm:BURPS1710b_A1291"/>
<accession>Q3JJ06</accession>
<dbReference type="Proteomes" id="UP000002700">
    <property type="component" value="Chromosome II"/>
</dbReference>
<organism evidence="2 3">
    <name type="scientific">Burkholderia pseudomallei (strain 1710b)</name>
    <dbReference type="NCBI Taxonomy" id="320372"/>
    <lineage>
        <taxon>Bacteria</taxon>
        <taxon>Pseudomonadati</taxon>
        <taxon>Pseudomonadota</taxon>
        <taxon>Betaproteobacteria</taxon>
        <taxon>Burkholderiales</taxon>
        <taxon>Burkholderiaceae</taxon>
        <taxon>Burkholderia</taxon>
        <taxon>pseudomallei group</taxon>
    </lineage>
</organism>
<dbReference type="HOGENOM" id="CLU_400471_0_0_4"/>
<evidence type="ECO:0000313" key="3">
    <source>
        <dbReference type="Proteomes" id="UP000002700"/>
    </source>
</evidence>
<feature type="region of interest" description="Disordered" evidence="1">
    <location>
        <begin position="322"/>
        <end position="341"/>
    </location>
</feature>
<feature type="compositionally biased region" description="Basic residues" evidence="1">
    <location>
        <begin position="110"/>
        <end position="133"/>
    </location>
</feature>
<dbReference type="EMBL" id="CP000125">
    <property type="protein sequence ID" value="ABA52578.1"/>
    <property type="molecule type" value="Genomic_DNA"/>
</dbReference>
<evidence type="ECO:0000256" key="1">
    <source>
        <dbReference type="SAM" id="MobiDB-lite"/>
    </source>
</evidence>
<name>Q3JJ06_BURP1</name>
<protein>
    <submittedName>
        <fullName evidence="2">Uncharacterized protein</fullName>
    </submittedName>
</protein>
<dbReference type="EnsemblBacteria" id="ABA52578">
    <property type="protein sequence ID" value="ABA52578"/>
    <property type="gene ID" value="BURPS1710b_A1291"/>
</dbReference>
<evidence type="ECO:0000313" key="2">
    <source>
        <dbReference type="EMBL" id="ABA52578.1"/>
    </source>
</evidence>
<reference evidence="2 3" key="1">
    <citation type="submission" date="2005-09" db="EMBL/GenBank/DDBJ databases">
        <authorList>
            <person name="Woods D.E."/>
            <person name="Nierman W.C."/>
        </authorList>
    </citation>
    <scope>NUCLEOTIDE SEQUENCE [LARGE SCALE GENOMIC DNA]</scope>
    <source>
        <strain evidence="2 3">1710b</strain>
    </source>
</reference>
<feature type="compositionally biased region" description="Basic residues" evidence="1">
    <location>
        <begin position="72"/>
        <end position="84"/>
    </location>
</feature>
<feature type="region of interest" description="Disordered" evidence="1">
    <location>
        <begin position="60"/>
        <end position="164"/>
    </location>
</feature>